<keyword evidence="5" id="KW-0804">Transcription</keyword>
<keyword evidence="9" id="KW-1185">Reference proteome</keyword>
<dbReference type="InterPro" id="IPR013325">
    <property type="entry name" value="RNA_pol_sigma_r2"/>
</dbReference>
<evidence type="ECO:0000256" key="3">
    <source>
        <dbReference type="ARBA" id="ARBA00023082"/>
    </source>
</evidence>
<feature type="domain" description="RNA polymerase sigma-70 region 2" evidence="6">
    <location>
        <begin position="22"/>
        <end position="88"/>
    </location>
</feature>
<dbReference type="InterPro" id="IPR007627">
    <property type="entry name" value="RNA_pol_sigma70_r2"/>
</dbReference>
<dbReference type="InterPro" id="IPR013324">
    <property type="entry name" value="RNA_pol_sigma_r3/r4-like"/>
</dbReference>
<proteinExistence type="inferred from homology"/>
<evidence type="ECO:0000256" key="4">
    <source>
        <dbReference type="ARBA" id="ARBA00023125"/>
    </source>
</evidence>
<accession>A0ABW2CW00</accession>
<dbReference type="NCBIfam" id="TIGR02937">
    <property type="entry name" value="sigma70-ECF"/>
    <property type="match status" value="1"/>
</dbReference>
<dbReference type="SUPFAM" id="SSF88946">
    <property type="entry name" value="Sigma2 domain of RNA polymerase sigma factors"/>
    <property type="match status" value="1"/>
</dbReference>
<dbReference type="EMBL" id="JBHSXS010000045">
    <property type="protein sequence ID" value="MFC6885959.1"/>
    <property type="molecule type" value="Genomic_DNA"/>
</dbReference>
<dbReference type="Proteomes" id="UP001596380">
    <property type="component" value="Unassembled WGS sequence"/>
</dbReference>
<gene>
    <name evidence="8" type="ORF">ACFQKB_39795</name>
</gene>
<dbReference type="PANTHER" id="PTHR43133:SF50">
    <property type="entry name" value="ECF RNA POLYMERASE SIGMA FACTOR SIGM"/>
    <property type="match status" value="1"/>
</dbReference>
<keyword evidence="3" id="KW-0731">Sigma factor</keyword>
<sequence length="175" mass="19395">MERVDTPLAEPAGAAEERVTALFRRHRLALLRLAVLLVGDEPTAEDVVQDAFMGLHRRWAGLEDEGKALAYARASVVNGSRSVLRRRSVARRFGIAHEPPIWSAESEAILGEDRRRVMEALRRLPRRRREVLVLRFYAGLGDAEIAEALGIAPVTVRTTAARGLTALARLLGNEE</sequence>
<dbReference type="SUPFAM" id="SSF88659">
    <property type="entry name" value="Sigma3 and sigma4 domains of RNA polymerase sigma factors"/>
    <property type="match status" value="1"/>
</dbReference>
<evidence type="ECO:0000313" key="8">
    <source>
        <dbReference type="EMBL" id="MFC6885959.1"/>
    </source>
</evidence>
<evidence type="ECO:0000256" key="2">
    <source>
        <dbReference type="ARBA" id="ARBA00023015"/>
    </source>
</evidence>
<dbReference type="NCBIfam" id="TIGR02983">
    <property type="entry name" value="SigE-fam_strep"/>
    <property type="match status" value="1"/>
</dbReference>
<dbReference type="Pfam" id="PF08281">
    <property type="entry name" value="Sigma70_r4_2"/>
    <property type="match status" value="1"/>
</dbReference>
<dbReference type="Gene3D" id="1.10.1740.10">
    <property type="match status" value="1"/>
</dbReference>
<dbReference type="Gene3D" id="1.10.10.10">
    <property type="entry name" value="Winged helix-like DNA-binding domain superfamily/Winged helix DNA-binding domain"/>
    <property type="match status" value="1"/>
</dbReference>
<dbReference type="InterPro" id="IPR013249">
    <property type="entry name" value="RNA_pol_sigma70_r4_t2"/>
</dbReference>
<evidence type="ECO:0000259" key="7">
    <source>
        <dbReference type="Pfam" id="PF08281"/>
    </source>
</evidence>
<feature type="domain" description="RNA polymerase sigma factor 70 region 4 type 2" evidence="7">
    <location>
        <begin position="115"/>
        <end position="167"/>
    </location>
</feature>
<keyword evidence="2" id="KW-0805">Transcription regulation</keyword>
<evidence type="ECO:0000313" key="9">
    <source>
        <dbReference type="Proteomes" id="UP001596380"/>
    </source>
</evidence>
<dbReference type="InterPro" id="IPR014284">
    <property type="entry name" value="RNA_pol_sigma-70_dom"/>
</dbReference>
<dbReference type="InterPro" id="IPR036388">
    <property type="entry name" value="WH-like_DNA-bd_sf"/>
</dbReference>
<dbReference type="PANTHER" id="PTHR43133">
    <property type="entry name" value="RNA POLYMERASE ECF-TYPE SIGMA FACTO"/>
    <property type="match status" value="1"/>
</dbReference>
<name>A0ABW2CW00_9ACTN</name>
<keyword evidence="4" id="KW-0238">DNA-binding</keyword>
<dbReference type="Pfam" id="PF04542">
    <property type="entry name" value="Sigma70_r2"/>
    <property type="match status" value="1"/>
</dbReference>
<comment type="caution">
    <text evidence="8">The sequence shown here is derived from an EMBL/GenBank/DDBJ whole genome shotgun (WGS) entry which is preliminary data.</text>
</comment>
<evidence type="ECO:0000256" key="1">
    <source>
        <dbReference type="ARBA" id="ARBA00010641"/>
    </source>
</evidence>
<protein>
    <submittedName>
        <fullName evidence="8">SigE family RNA polymerase sigma factor</fullName>
    </submittedName>
</protein>
<reference evidence="9" key="1">
    <citation type="journal article" date="2019" name="Int. J. Syst. Evol. Microbiol.">
        <title>The Global Catalogue of Microorganisms (GCM) 10K type strain sequencing project: providing services to taxonomists for standard genome sequencing and annotation.</title>
        <authorList>
            <consortium name="The Broad Institute Genomics Platform"/>
            <consortium name="The Broad Institute Genome Sequencing Center for Infectious Disease"/>
            <person name="Wu L."/>
            <person name="Ma J."/>
        </authorList>
    </citation>
    <scope>NUCLEOTIDE SEQUENCE [LARGE SCALE GENOMIC DNA]</scope>
    <source>
        <strain evidence="9">JCM 3369</strain>
    </source>
</reference>
<dbReference type="RefSeq" id="WP_160826531.1">
    <property type="nucleotide sequence ID" value="NZ_JBHSXE010000001.1"/>
</dbReference>
<dbReference type="InterPro" id="IPR014325">
    <property type="entry name" value="RNA_pol_sigma-E_actinobac"/>
</dbReference>
<evidence type="ECO:0000256" key="5">
    <source>
        <dbReference type="ARBA" id="ARBA00023163"/>
    </source>
</evidence>
<comment type="similarity">
    <text evidence="1">Belongs to the sigma-70 factor family. ECF subfamily.</text>
</comment>
<dbReference type="InterPro" id="IPR039425">
    <property type="entry name" value="RNA_pol_sigma-70-like"/>
</dbReference>
<evidence type="ECO:0000259" key="6">
    <source>
        <dbReference type="Pfam" id="PF04542"/>
    </source>
</evidence>
<organism evidence="8 9">
    <name type="scientific">Actinomadura yumaensis</name>
    <dbReference type="NCBI Taxonomy" id="111807"/>
    <lineage>
        <taxon>Bacteria</taxon>
        <taxon>Bacillati</taxon>
        <taxon>Actinomycetota</taxon>
        <taxon>Actinomycetes</taxon>
        <taxon>Streptosporangiales</taxon>
        <taxon>Thermomonosporaceae</taxon>
        <taxon>Actinomadura</taxon>
    </lineage>
</organism>